<dbReference type="InterPro" id="IPR000550">
    <property type="entry name" value="Hppk"/>
</dbReference>
<dbReference type="EMBL" id="QUAH01000005">
    <property type="protein sequence ID" value="RFT16143.1"/>
    <property type="molecule type" value="Genomic_DNA"/>
</dbReference>
<evidence type="ECO:0000256" key="2">
    <source>
        <dbReference type="ARBA" id="ARBA00013253"/>
    </source>
</evidence>
<evidence type="ECO:0000313" key="10">
    <source>
        <dbReference type="Proteomes" id="UP000257323"/>
    </source>
</evidence>
<evidence type="ECO:0000256" key="6">
    <source>
        <dbReference type="ARBA" id="ARBA00022840"/>
    </source>
</evidence>
<accession>A0A3E2BN01</accession>
<name>A0A3E2BN01_9BACT</name>
<comment type="pathway">
    <text evidence="1">Cofactor biosynthesis; tetrahydrofolate biosynthesis; 2-amino-4-hydroxy-6-hydroxymethyl-7,8-dihydropteridine diphosphate from 7,8-dihydroneopterin triphosphate: step 4/4.</text>
</comment>
<dbReference type="InterPro" id="IPR035907">
    <property type="entry name" value="Hppk_sf"/>
</dbReference>
<dbReference type="AlphaFoldDB" id="A0A3E2BN01"/>
<evidence type="ECO:0000256" key="5">
    <source>
        <dbReference type="ARBA" id="ARBA00022777"/>
    </source>
</evidence>
<sequence>MRYYLSLGSNLGHRARHLAQARSLLQKAGVRIIRQSSVYETEPVDYLDQPWFYNQVLEVEAAKSPIALLYLVKDIELKMKRRPSVDKGPRVIDIDILLAEKTVVQTSKLVVPHPRMSFRNFVMVPLAEIAPDLVHPLFHLPVSVLAGMTGDHSRVRKVEESHQAQAV</sequence>
<dbReference type="EC" id="2.7.6.3" evidence="2"/>
<dbReference type="SUPFAM" id="SSF55083">
    <property type="entry name" value="6-hydroxymethyl-7,8-dihydropterin pyrophosphokinase, HPPK"/>
    <property type="match status" value="1"/>
</dbReference>
<dbReference type="Proteomes" id="UP000257323">
    <property type="component" value="Unassembled WGS sequence"/>
</dbReference>
<dbReference type="PANTHER" id="PTHR43071">
    <property type="entry name" value="2-AMINO-4-HYDROXY-6-HYDROXYMETHYLDIHYDROPTERIDINE PYROPHOSPHOKINASE"/>
    <property type="match status" value="1"/>
</dbReference>
<dbReference type="GO" id="GO:0016301">
    <property type="term" value="F:kinase activity"/>
    <property type="evidence" value="ECO:0007669"/>
    <property type="project" value="UniProtKB-KW"/>
</dbReference>
<comment type="caution">
    <text evidence="9">The sequence shown here is derived from an EMBL/GenBank/DDBJ whole genome shotgun (WGS) entry which is preliminary data.</text>
</comment>
<dbReference type="GO" id="GO:0046654">
    <property type="term" value="P:tetrahydrofolate biosynthetic process"/>
    <property type="evidence" value="ECO:0007669"/>
    <property type="project" value="UniProtKB-UniPathway"/>
</dbReference>
<dbReference type="GO" id="GO:0046656">
    <property type="term" value="P:folic acid biosynthetic process"/>
    <property type="evidence" value="ECO:0007669"/>
    <property type="project" value="UniProtKB-KW"/>
</dbReference>
<dbReference type="PANTHER" id="PTHR43071:SF1">
    <property type="entry name" value="2-AMINO-4-HYDROXY-6-HYDROXYMETHYLDIHYDROPTERIDINE PYROPHOSPHOKINASE"/>
    <property type="match status" value="1"/>
</dbReference>
<dbReference type="CDD" id="cd00483">
    <property type="entry name" value="HPPK"/>
    <property type="match status" value="1"/>
</dbReference>
<evidence type="ECO:0000256" key="7">
    <source>
        <dbReference type="ARBA" id="ARBA00022909"/>
    </source>
</evidence>
<evidence type="ECO:0000313" key="9">
    <source>
        <dbReference type="EMBL" id="RFT16143.1"/>
    </source>
</evidence>
<protein>
    <recommendedName>
        <fullName evidence="2">2-amino-4-hydroxy-6-hydroxymethyldihydropteridine diphosphokinase</fullName>
        <ecNumber evidence="2">2.7.6.3</ecNumber>
    </recommendedName>
</protein>
<evidence type="ECO:0000256" key="3">
    <source>
        <dbReference type="ARBA" id="ARBA00022679"/>
    </source>
</evidence>
<dbReference type="NCBIfam" id="TIGR01498">
    <property type="entry name" value="folK"/>
    <property type="match status" value="1"/>
</dbReference>
<dbReference type="Pfam" id="PF01288">
    <property type="entry name" value="HPPK"/>
    <property type="match status" value="1"/>
</dbReference>
<keyword evidence="6" id="KW-0067">ATP-binding</keyword>
<evidence type="ECO:0000256" key="4">
    <source>
        <dbReference type="ARBA" id="ARBA00022741"/>
    </source>
</evidence>
<evidence type="ECO:0000259" key="8">
    <source>
        <dbReference type="PROSITE" id="PS00794"/>
    </source>
</evidence>
<evidence type="ECO:0000256" key="1">
    <source>
        <dbReference type="ARBA" id="ARBA00005051"/>
    </source>
</evidence>
<dbReference type="PROSITE" id="PS00794">
    <property type="entry name" value="HPPK"/>
    <property type="match status" value="1"/>
</dbReference>
<keyword evidence="3" id="KW-0808">Transferase</keyword>
<proteinExistence type="predicted"/>
<dbReference type="Gene3D" id="3.30.70.560">
    <property type="entry name" value="7,8-Dihydro-6-hydroxymethylpterin-pyrophosphokinase HPPK"/>
    <property type="match status" value="1"/>
</dbReference>
<dbReference type="GO" id="GO:0005524">
    <property type="term" value="F:ATP binding"/>
    <property type="evidence" value="ECO:0007669"/>
    <property type="project" value="UniProtKB-KW"/>
</dbReference>
<keyword evidence="4" id="KW-0547">Nucleotide-binding</keyword>
<feature type="domain" description="7,8-dihydro-6-hydroxymethylpterin-pyrophosphokinase" evidence="8">
    <location>
        <begin position="86"/>
        <end position="97"/>
    </location>
</feature>
<keyword evidence="5 9" id="KW-0418">Kinase</keyword>
<gene>
    <name evidence="9" type="ORF">OP8BY_2149</name>
</gene>
<dbReference type="GO" id="GO:0003848">
    <property type="term" value="F:2-amino-4-hydroxy-6-hydroxymethyldihydropteridine diphosphokinase activity"/>
    <property type="evidence" value="ECO:0007669"/>
    <property type="project" value="UniProtKB-EC"/>
</dbReference>
<dbReference type="UniPathway" id="UPA00077">
    <property type="reaction ID" value="UER00155"/>
</dbReference>
<keyword evidence="7" id="KW-0289">Folate biosynthesis</keyword>
<reference evidence="9 10" key="1">
    <citation type="submission" date="2018-08" db="EMBL/GenBank/DDBJ databases">
        <title>Genome analysis of the thermophilic bacterium of the candidate phylum Aminicenantes from deep subsurface aquifer revealed its physiology and ecological role.</title>
        <authorList>
            <person name="Kadnikov V.V."/>
            <person name="Mardanov A.V."/>
            <person name="Beletsky A.V."/>
            <person name="Karnachuk O.V."/>
            <person name="Ravin N.V."/>
        </authorList>
    </citation>
    <scope>NUCLEOTIDE SEQUENCE [LARGE SCALE GENOMIC DNA]</scope>
    <source>
        <strain evidence="9">BY38</strain>
    </source>
</reference>
<organism evidence="9 10">
    <name type="scientific">Candidatus Saccharicenans subterraneus</name>
    <dbReference type="NCBI Taxonomy" id="2508984"/>
    <lineage>
        <taxon>Bacteria</taxon>
        <taxon>Candidatus Aminicenantota</taxon>
        <taxon>Candidatus Aminicenantia</taxon>
        <taxon>Candidatus Aminicenantales</taxon>
        <taxon>Candidatus Saccharicenantaceae</taxon>
        <taxon>Candidatus Saccharicenans</taxon>
    </lineage>
</organism>